<gene>
    <name evidence="2" type="primary">LOC107782834</name>
</gene>
<dbReference type="Proteomes" id="UP000790787">
    <property type="component" value="Chromosome 8"/>
</dbReference>
<sequence length="825" mass="96023">MSPNNYFASDVDGIHGKYEIVEVEADVHIITSGGLRIPAHSTVLAATSTVLESILVRPQKRRSSEKTIRVLGVPCDAVSVFVRFLYFFKCTEEQTEKHGIHLLALSHLYLVPQLKQRCTKGMAERLTIENAVDVLQLARQLCDAPDLYLKCMKFLSSNFKKVEETEGWKFLQDHDPCLELEILQFMDEADSRKKRRRRHRREQSLYLQLSEAMVCLEHICTEGCTSVGPYDMESSHKRVPCSNFDTCQGLQLLIRHFASCKTRANGGCLRCKRRWQLLRLHASVCDQPQDCRVPLCRGYRPDINFTSGPSGSHHLIKNVHHGISSHYDFENEQVEPPVLTQWTENDILHQDLADAQSEEQNSDYDNNADESVDETPFFREDGDEQDEKEGPDLKRDPPRRRVYKSKVLFHSREIPYIDNLPTMSDVEALTRDFDKIRTAMWDESRPTVLAKGMLFLDKVRLSKAYKMHNVKECREMQVWESSPMVYKVVCRRWFWPCNWMLRATKKKTGIWKMGKYIPTHTCEMYTFNGNHFNLDIDLISLILIPHLEASIRYTIKECITSVHQEYGHTITKRKAFLRRKRAFEIVYGNWDKSFASLPKYMAAMQHFNPGTVVEWKLEQSPGTLGYIFNYVFWAFKPAIYDFSHCRPVISIDGTHIYGKYDIKLLIAVAVDANGQIFPLAFAVCANESTKTWTLFLNHLKEHVVKQRLGICLIFDRHGGILSSVENLPAWQEPYAYHCYCVRHFKANFQKAHPNKDLHDLMWMAATDHQQHKFRRHMDSIRQEDQVAYRWLMRHDPEKWTLHADGGRRWGILTTNMSESFNGLLK</sequence>
<name>A0AC58RSM4_TOBAC</name>
<reference evidence="2" key="2">
    <citation type="submission" date="2025-08" db="UniProtKB">
        <authorList>
            <consortium name="RefSeq"/>
        </authorList>
    </citation>
    <scope>IDENTIFICATION</scope>
    <source>
        <tissue evidence="2">Leaf</tissue>
    </source>
</reference>
<evidence type="ECO:0000313" key="1">
    <source>
        <dbReference type="Proteomes" id="UP000790787"/>
    </source>
</evidence>
<keyword evidence="1" id="KW-1185">Reference proteome</keyword>
<evidence type="ECO:0000313" key="2">
    <source>
        <dbReference type="RefSeq" id="XP_075075721.1"/>
    </source>
</evidence>
<dbReference type="RefSeq" id="XP_075075721.1">
    <property type="nucleotide sequence ID" value="XM_075219620.1"/>
</dbReference>
<proteinExistence type="predicted"/>
<accession>A0AC58RSM4</accession>
<reference evidence="1" key="1">
    <citation type="journal article" date="2014" name="Nat. Commun.">
        <title>The tobacco genome sequence and its comparison with those of tomato and potato.</title>
        <authorList>
            <person name="Sierro N."/>
            <person name="Battey J.N."/>
            <person name="Ouadi S."/>
            <person name="Bakaher N."/>
            <person name="Bovet L."/>
            <person name="Willig A."/>
            <person name="Goepfert S."/>
            <person name="Peitsch M.C."/>
            <person name="Ivanov N.V."/>
        </authorList>
    </citation>
    <scope>NUCLEOTIDE SEQUENCE [LARGE SCALE GENOMIC DNA]</scope>
</reference>
<protein>
    <submittedName>
        <fullName evidence="2">Uncharacterized protein LOC107782834 isoform X1</fullName>
    </submittedName>
</protein>
<organism evidence="1 2">
    <name type="scientific">Nicotiana tabacum</name>
    <name type="common">Common tobacco</name>
    <dbReference type="NCBI Taxonomy" id="4097"/>
    <lineage>
        <taxon>Eukaryota</taxon>
        <taxon>Viridiplantae</taxon>
        <taxon>Streptophyta</taxon>
        <taxon>Embryophyta</taxon>
        <taxon>Tracheophyta</taxon>
        <taxon>Spermatophyta</taxon>
        <taxon>Magnoliopsida</taxon>
        <taxon>eudicotyledons</taxon>
        <taxon>Gunneridae</taxon>
        <taxon>Pentapetalae</taxon>
        <taxon>asterids</taxon>
        <taxon>lamiids</taxon>
        <taxon>Solanales</taxon>
        <taxon>Solanaceae</taxon>
        <taxon>Nicotianoideae</taxon>
        <taxon>Nicotianeae</taxon>
        <taxon>Nicotiana</taxon>
    </lineage>
</organism>